<protein>
    <recommendedName>
        <fullName evidence="3">Fibronectin type-III domain-containing protein</fullName>
    </recommendedName>
</protein>
<keyword evidence="5" id="KW-1185">Reference proteome</keyword>
<dbReference type="InterPro" id="IPR039331">
    <property type="entry name" value="PAPs-like"/>
</dbReference>
<comment type="caution">
    <text evidence="4">The sequence shown here is derived from an EMBL/GenBank/DDBJ whole genome shotgun (WGS) entry which is preliminary data.</text>
</comment>
<accession>A0ABU1S0L9</accession>
<dbReference type="Gene3D" id="3.60.21.10">
    <property type="match status" value="1"/>
</dbReference>
<dbReference type="CDD" id="cd00063">
    <property type="entry name" value="FN3"/>
    <property type="match status" value="1"/>
</dbReference>
<keyword evidence="1 2" id="KW-0732">Signal</keyword>
<dbReference type="EMBL" id="JAVDTX010000002">
    <property type="protein sequence ID" value="MDR6844566.1"/>
    <property type="molecule type" value="Genomic_DNA"/>
</dbReference>
<feature type="domain" description="Fibronectin type-III" evidence="3">
    <location>
        <begin position="197"/>
        <end position="282"/>
    </location>
</feature>
<evidence type="ECO:0000256" key="1">
    <source>
        <dbReference type="ARBA" id="ARBA00022729"/>
    </source>
</evidence>
<dbReference type="InterPro" id="IPR029052">
    <property type="entry name" value="Metallo-depent_PP-like"/>
</dbReference>
<dbReference type="InterPro" id="IPR008979">
    <property type="entry name" value="Galactose-bd-like_sf"/>
</dbReference>
<feature type="signal peptide" evidence="2">
    <location>
        <begin position="1"/>
        <end position="19"/>
    </location>
</feature>
<reference evidence="4 5" key="1">
    <citation type="submission" date="2023-07" db="EMBL/GenBank/DDBJ databases">
        <title>Sorghum-associated microbial communities from plants grown in Nebraska, USA.</title>
        <authorList>
            <person name="Schachtman D."/>
        </authorList>
    </citation>
    <scope>NUCLEOTIDE SEQUENCE [LARGE SCALE GENOMIC DNA]</scope>
    <source>
        <strain evidence="4 5">BE124</strain>
    </source>
</reference>
<sequence>MKRIYFTLLFVLLFTTVIAQTVSIITQNASWKYLDNGSNQGTAWRAATFNDASWTSGNAELGYGDGGEATIVKYGPNASNRYRTTYFRKAFTVSAPANYSTFTLGLLRDDGAVVYLNGVEVARSNMPTGTIDYRKLASSAVSGTNESTFYTFTLNPSSFVTGNNVLAVEIHQSAINSSDLSFNLKLDATSISATCATPSSLTASSITATTASLSWSSISGATSYNIQYRVIGNSTWTTTTATTTSKSLAGLTANSIYEFKIQAVCSVTGAYSAIVNFTTLAAANENLIAANSPWKYLDNGTNQGTAWRATAFNDTAWASGNAELGYGDGGETTVVSYGPSSTAKYITTYFRKSFNVTNAATYKTLTLDVVRDDGIVVYINGNEVFRNNMPTTTIAYNTLSPVAIGGTDESAWISTALNTNALVSGNNVMAVEIHQQAASSTDISFNARLNASSTAATPVVTRGAYLQKLTPNGITIRWRTDLPCNSTVQYGTSTTYGNTASDAAMVTEHIVTLTGLTPATNYFYSIGTSSQKLQGDTKNNFYTAPLVGSTAPVRIWAIGDFGNGSTQQVAVRNAYNAYTGTTPTNLWIWLGDNAYSTGTDLEFQNNVFTQYPDQFKSIPLFPSPGNHDYGSATYQSTNALTTNFPYFSIFSLPQNAEAGGVASNSPKYYSYNYGNIHFISLDSYGALNTNTSPMYQWLNNDLAANSQKWTVVYFHHPPYSLSAHNSNTDIELKNMRTNIIPLLESYHVDLVLSGHSHSNERSYLIKGHFGLSSTFTQAMKVSTATNNFTKTTPYDGTVYAVCGSSGQSPEGTQSGYPMPCMYFNNNVNNCSLVIDISGDNLSCKYLASTGTVVDQFSITKSGTSKMVSTSTKKEENQFNVYTNENTLNVNYVLSENVNVKIDLFNTLGQKIISFDQNPSYQQKGQYNFELPLSKKIAKGLYFIIVTVDGKQIVKKAYEQE</sequence>
<dbReference type="InterPro" id="IPR003961">
    <property type="entry name" value="FN3_dom"/>
</dbReference>
<dbReference type="Gene3D" id="2.60.40.10">
    <property type="entry name" value="Immunoglobulins"/>
    <property type="match status" value="1"/>
</dbReference>
<dbReference type="PANTHER" id="PTHR22953">
    <property type="entry name" value="ACID PHOSPHATASE RELATED"/>
    <property type="match status" value="1"/>
</dbReference>
<dbReference type="RefSeq" id="WP_310005054.1">
    <property type="nucleotide sequence ID" value="NZ_JAVDTX010000002.1"/>
</dbReference>
<name>A0ABU1S0L9_9FLAO</name>
<dbReference type="SUPFAM" id="SSF49785">
    <property type="entry name" value="Galactose-binding domain-like"/>
    <property type="match status" value="1"/>
</dbReference>
<dbReference type="InterPro" id="IPR004843">
    <property type="entry name" value="Calcineurin-like_PHP"/>
</dbReference>
<evidence type="ECO:0000313" key="4">
    <source>
        <dbReference type="EMBL" id="MDR6844566.1"/>
    </source>
</evidence>
<dbReference type="InterPro" id="IPR026444">
    <property type="entry name" value="Secre_tail"/>
</dbReference>
<dbReference type="Pfam" id="PF00149">
    <property type="entry name" value="Metallophos"/>
    <property type="match status" value="1"/>
</dbReference>
<dbReference type="InterPro" id="IPR013783">
    <property type="entry name" value="Ig-like_fold"/>
</dbReference>
<evidence type="ECO:0000256" key="2">
    <source>
        <dbReference type="SAM" id="SignalP"/>
    </source>
</evidence>
<dbReference type="Proteomes" id="UP001261871">
    <property type="component" value="Unassembled WGS sequence"/>
</dbReference>
<organism evidence="4 5">
    <name type="scientific">Flavobacterium granuli</name>
    <dbReference type="NCBI Taxonomy" id="280093"/>
    <lineage>
        <taxon>Bacteria</taxon>
        <taxon>Pseudomonadati</taxon>
        <taxon>Bacteroidota</taxon>
        <taxon>Flavobacteriia</taxon>
        <taxon>Flavobacteriales</taxon>
        <taxon>Flavobacteriaceae</taxon>
        <taxon>Flavobacterium</taxon>
    </lineage>
</organism>
<evidence type="ECO:0000313" key="5">
    <source>
        <dbReference type="Proteomes" id="UP001261871"/>
    </source>
</evidence>
<dbReference type="PANTHER" id="PTHR22953:SF153">
    <property type="entry name" value="PURPLE ACID PHOSPHATASE"/>
    <property type="match status" value="1"/>
</dbReference>
<feature type="chain" id="PRO_5045212787" description="Fibronectin type-III domain-containing protein" evidence="2">
    <location>
        <begin position="20"/>
        <end position="960"/>
    </location>
</feature>
<dbReference type="SUPFAM" id="SSF49265">
    <property type="entry name" value="Fibronectin type III"/>
    <property type="match status" value="1"/>
</dbReference>
<dbReference type="SUPFAM" id="SSF56300">
    <property type="entry name" value="Metallo-dependent phosphatases"/>
    <property type="match status" value="1"/>
</dbReference>
<dbReference type="NCBIfam" id="TIGR04183">
    <property type="entry name" value="Por_Secre_tail"/>
    <property type="match status" value="1"/>
</dbReference>
<dbReference type="PROSITE" id="PS50853">
    <property type="entry name" value="FN3"/>
    <property type="match status" value="1"/>
</dbReference>
<evidence type="ECO:0000259" key="3">
    <source>
        <dbReference type="PROSITE" id="PS50853"/>
    </source>
</evidence>
<dbReference type="SMART" id="SM00060">
    <property type="entry name" value="FN3"/>
    <property type="match status" value="2"/>
</dbReference>
<dbReference type="Gene3D" id="2.60.120.260">
    <property type="entry name" value="Galactose-binding domain-like"/>
    <property type="match status" value="2"/>
</dbReference>
<dbReference type="InterPro" id="IPR015914">
    <property type="entry name" value="PAPs_N"/>
</dbReference>
<proteinExistence type="predicted"/>
<dbReference type="Pfam" id="PF16656">
    <property type="entry name" value="Pur_ac_phosph_N"/>
    <property type="match status" value="1"/>
</dbReference>
<gene>
    <name evidence="4" type="ORF">J2W95_001257</name>
</gene>
<dbReference type="InterPro" id="IPR036116">
    <property type="entry name" value="FN3_sf"/>
</dbReference>
<dbReference type="Pfam" id="PF00041">
    <property type="entry name" value="fn3"/>
    <property type="match status" value="1"/>
</dbReference>